<name>A0A383E0S0_9ZZZZ</name>
<reference evidence="1" key="1">
    <citation type="submission" date="2018-05" db="EMBL/GenBank/DDBJ databases">
        <authorList>
            <person name="Lanie J.A."/>
            <person name="Ng W.-L."/>
            <person name="Kazmierczak K.M."/>
            <person name="Andrzejewski T.M."/>
            <person name="Davidsen T.M."/>
            <person name="Wayne K.J."/>
            <person name="Tettelin H."/>
            <person name="Glass J.I."/>
            <person name="Rusch D."/>
            <person name="Podicherti R."/>
            <person name="Tsui H.-C.T."/>
            <person name="Winkler M.E."/>
        </authorList>
    </citation>
    <scope>NUCLEOTIDE SEQUENCE</scope>
</reference>
<gene>
    <name evidence="1" type="ORF">METZ01_LOCUS502562</name>
</gene>
<accession>A0A383E0S0</accession>
<organism evidence="1">
    <name type="scientific">marine metagenome</name>
    <dbReference type="NCBI Taxonomy" id="408172"/>
    <lineage>
        <taxon>unclassified sequences</taxon>
        <taxon>metagenomes</taxon>
        <taxon>ecological metagenomes</taxon>
    </lineage>
</organism>
<dbReference type="AlphaFoldDB" id="A0A383E0S0"/>
<proteinExistence type="predicted"/>
<sequence>MELQRFIIQKSLVTETEPDLKQLIPVFHRWIQQQEIEGHLLIDVGDYLHLRHDPRLLLVAHEATLGVIRSDTRTFLQYQRRRPSPDSLSQRILQGWSTLQQASDLLEQESELNPKFCFQPHRYRFISNDHL</sequence>
<evidence type="ECO:0000313" key="1">
    <source>
        <dbReference type="EMBL" id="SVE49708.1"/>
    </source>
</evidence>
<protein>
    <submittedName>
        <fullName evidence="1">Uncharacterized protein</fullName>
    </submittedName>
</protein>
<dbReference type="EMBL" id="UINC01221390">
    <property type="protein sequence ID" value="SVE49708.1"/>
    <property type="molecule type" value="Genomic_DNA"/>
</dbReference>
<feature type="non-terminal residue" evidence="1">
    <location>
        <position position="131"/>
    </location>
</feature>